<accession>A0A367L653</accession>
<evidence type="ECO:0000256" key="5">
    <source>
        <dbReference type="ARBA" id="ARBA00022946"/>
    </source>
</evidence>
<name>A0A367L653_9HYPO</name>
<dbReference type="GO" id="GO:0048255">
    <property type="term" value="P:mRNA stabilization"/>
    <property type="evidence" value="ECO:0007669"/>
    <property type="project" value="TreeGrafter"/>
</dbReference>
<dbReference type="InterPro" id="IPR040152">
    <property type="entry name" value="Atp25"/>
</dbReference>
<comment type="function">
    <text evidence="8">Mitochondrial mRNA stabilization factor.</text>
</comment>
<evidence type="ECO:0000256" key="3">
    <source>
        <dbReference type="ARBA" id="ARBA00010787"/>
    </source>
</evidence>
<dbReference type="GO" id="GO:0005743">
    <property type="term" value="C:mitochondrial inner membrane"/>
    <property type="evidence" value="ECO:0007669"/>
    <property type="project" value="UniProtKB-SubCell"/>
</dbReference>
<evidence type="ECO:0000313" key="10">
    <source>
        <dbReference type="EMBL" id="RCI09702.1"/>
    </source>
</evidence>
<gene>
    <name evidence="10" type="ORF">L249_3975</name>
</gene>
<sequence length="605" mass="68035">MALRPTMAALRCFACRNAVVSAVLGRVAPTIRGLPPVRAFSASQLCLSPEQDSNNRAENLPAGKSLVKAPRRTHKDEQASSKPWFLRVEPPTSPWKPHEVTLPQPPKDAPLLLAPVIKYVYEDMGLDDIALLDLRDLDPTASLGPRLMMVIATARSDRHLHAASGRFVRWLRRNYALSPKADGLMGSNLLRTKLRRLRKRAKLMGHNSMVLPEGDYGLSTDWICVSFATGNSAGKAIMGEVAQYDTSGKVSGFARTHTGTTLAVQCLTEKRRNELDLESLWQAELRESIRRKRRVNGESLNSTEVEAVVSAKLQLPRPTFTSAFQARRQEPLSQQRLFSTLARRLQANADFQSTLARSQPEDVLDDGLRVLQRQIWDMKLRVLPMDLATMERLVTSACLVGSPRENTEWERLAMVDDLLLTGQERGLTIDSPDMLVTLISSLVLSPAYGQKMAKARGNLEAVFLDKQATPTEEHVMRLMDAYARRGLWDRFTEAFRTPARFQVRRSARVYELAYRSLAASQNGVLCKDCLRWIYPEMRQEDPPVLPVGILLERLRECILLADPLVGRERKAFTRDTVLGGRRAVRREFKVMLEDAMEQCLEANVG</sequence>
<dbReference type="STRING" id="1330021.A0A367L653"/>
<proteinExistence type="inferred from homology"/>
<dbReference type="OrthoDB" id="107372at2759"/>
<feature type="region of interest" description="Disordered" evidence="9">
    <location>
        <begin position="50"/>
        <end position="80"/>
    </location>
</feature>
<protein>
    <recommendedName>
        <fullName evidence="8">ATPase synthesis protein 25</fullName>
    </recommendedName>
</protein>
<comment type="subcellular location">
    <subcellularLocation>
        <location evidence="2 8">Mitochondrion inner membrane</location>
        <topology evidence="2 8">Peripheral membrane protein</topology>
        <orientation evidence="2 8">Matrix side</orientation>
    </subcellularLocation>
</comment>
<comment type="similarity">
    <text evidence="3 8">Belongs to the ATP25 family.</text>
</comment>
<keyword evidence="11" id="KW-1185">Reference proteome</keyword>
<evidence type="ECO:0000256" key="6">
    <source>
        <dbReference type="ARBA" id="ARBA00023128"/>
    </source>
</evidence>
<evidence type="ECO:0000256" key="9">
    <source>
        <dbReference type="SAM" id="MobiDB-lite"/>
    </source>
</evidence>
<dbReference type="AlphaFoldDB" id="A0A367L653"/>
<evidence type="ECO:0000256" key="7">
    <source>
        <dbReference type="ARBA" id="ARBA00023136"/>
    </source>
</evidence>
<dbReference type="PANTHER" id="PTHR28087:SF1">
    <property type="entry name" value="ATPASE SYNTHESIS PROTEIN 25, MITOCHONDRIAL"/>
    <property type="match status" value="1"/>
</dbReference>
<evidence type="ECO:0000256" key="1">
    <source>
        <dbReference type="ARBA" id="ARBA00003470"/>
    </source>
</evidence>
<dbReference type="GO" id="GO:0140053">
    <property type="term" value="P:mitochondrial gene expression"/>
    <property type="evidence" value="ECO:0007669"/>
    <property type="project" value="UniProtKB-UniRule"/>
</dbReference>
<dbReference type="Gene3D" id="3.30.460.10">
    <property type="entry name" value="Beta Polymerase, domain 2"/>
    <property type="match status" value="1"/>
</dbReference>
<evidence type="ECO:0000256" key="8">
    <source>
        <dbReference type="RuleBase" id="RU367062"/>
    </source>
</evidence>
<reference evidence="10 11" key="1">
    <citation type="journal article" date="2015" name="BMC Genomics">
        <title>Insights from the genome of Ophiocordyceps polyrhachis-furcata to pathogenicity and host specificity in insect fungi.</title>
        <authorList>
            <person name="Wichadakul D."/>
            <person name="Kobmoo N."/>
            <person name="Ingsriswang S."/>
            <person name="Tangphatsornruang S."/>
            <person name="Chantasingh D."/>
            <person name="Luangsa-ard J.J."/>
            <person name="Eurwilaichitr L."/>
        </authorList>
    </citation>
    <scope>NUCLEOTIDE SEQUENCE [LARGE SCALE GENOMIC DNA]</scope>
    <source>
        <strain evidence="10 11">BCC 54312</strain>
    </source>
</reference>
<evidence type="ECO:0000256" key="2">
    <source>
        <dbReference type="ARBA" id="ARBA00004443"/>
    </source>
</evidence>
<keyword evidence="4 8" id="KW-0999">Mitochondrion inner membrane</keyword>
<dbReference type="EMBL" id="LKCN02000014">
    <property type="protein sequence ID" value="RCI09702.1"/>
    <property type="molecule type" value="Genomic_DNA"/>
</dbReference>
<keyword evidence="7 8" id="KW-0472">Membrane</keyword>
<evidence type="ECO:0000313" key="11">
    <source>
        <dbReference type="Proteomes" id="UP000253664"/>
    </source>
</evidence>
<organism evidence="10 11">
    <name type="scientific">Ophiocordyceps polyrhachis-furcata BCC 54312</name>
    <dbReference type="NCBI Taxonomy" id="1330021"/>
    <lineage>
        <taxon>Eukaryota</taxon>
        <taxon>Fungi</taxon>
        <taxon>Dikarya</taxon>
        <taxon>Ascomycota</taxon>
        <taxon>Pezizomycotina</taxon>
        <taxon>Sordariomycetes</taxon>
        <taxon>Hypocreomycetidae</taxon>
        <taxon>Hypocreales</taxon>
        <taxon>Ophiocordycipitaceae</taxon>
        <taxon>Ophiocordyceps</taxon>
    </lineage>
</organism>
<dbReference type="InterPro" id="IPR043519">
    <property type="entry name" value="NT_sf"/>
</dbReference>
<dbReference type="Proteomes" id="UP000253664">
    <property type="component" value="Unassembled WGS sequence"/>
</dbReference>
<keyword evidence="5 8" id="KW-0809">Transit peptide</keyword>
<comment type="function">
    <text evidence="1">Probable mitochondrial mRNA stabilization factor.</text>
</comment>
<keyword evidence="6 8" id="KW-0496">Mitochondrion</keyword>
<evidence type="ECO:0000256" key="4">
    <source>
        <dbReference type="ARBA" id="ARBA00022792"/>
    </source>
</evidence>
<dbReference type="SUPFAM" id="SSF81301">
    <property type="entry name" value="Nucleotidyltransferase"/>
    <property type="match status" value="1"/>
</dbReference>
<comment type="caution">
    <text evidence="10">The sequence shown here is derived from an EMBL/GenBank/DDBJ whole genome shotgun (WGS) entry which is preliminary data.</text>
</comment>
<dbReference type="PANTHER" id="PTHR28087">
    <property type="entry name" value="ATPASE SYNTHESIS PROTEIN 25, MITOCHONDRIAL"/>
    <property type="match status" value="1"/>
</dbReference>